<dbReference type="InterPro" id="IPR051310">
    <property type="entry name" value="MCP_chemotaxis"/>
</dbReference>
<dbReference type="Pfam" id="PF00015">
    <property type="entry name" value="MCPsignal"/>
    <property type="match status" value="1"/>
</dbReference>
<dbReference type="Proteomes" id="UP000237749">
    <property type="component" value="Unassembled WGS sequence"/>
</dbReference>
<dbReference type="Pfam" id="PF02743">
    <property type="entry name" value="dCache_1"/>
    <property type="match status" value="1"/>
</dbReference>
<dbReference type="CDD" id="cd11386">
    <property type="entry name" value="MCP_signal"/>
    <property type="match status" value="1"/>
</dbReference>
<dbReference type="SUPFAM" id="SSF103190">
    <property type="entry name" value="Sensory domain-like"/>
    <property type="match status" value="1"/>
</dbReference>
<dbReference type="PRINTS" id="PR00260">
    <property type="entry name" value="CHEMTRNSDUCR"/>
</dbReference>
<evidence type="ECO:0000256" key="2">
    <source>
        <dbReference type="ARBA" id="ARBA00022475"/>
    </source>
</evidence>
<dbReference type="RefSeq" id="WP_104438550.1">
    <property type="nucleotide sequence ID" value="NZ_PTJA01000012.1"/>
</dbReference>
<dbReference type="CDD" id="cd12912">
    <property type="entry name" value="PDC2_MCP_like"/>
    <property type="match status" value="1"/>
</dbReference>
<evidence type="ECO:0000256" key="9">
    <source>
        <dbReference type="SAM" id="Coils"/>
    </source>
</evidence>
<evidence type="ECO:0000256" key="7">
    <source>
        <dbReference type="ARBA" id="ARBA00029447"/>
    </source>
</evidence>
<accession>A0A2S6HN95</accession>
<sequence>MSEHTSEKSGKKVHKYGLKSLLTKILFFVGIPVILSFCIVGAVILFLVKSSVEEMTEKELTARTQAAAVEMEGYFNQYKQKTGQLSDTIAFQKFFQDLKPGTSISSASGFDDIKQTMVRSYEKDKESVVAFWVADIDSSQLAQSDGFVSDQTYRVKERPWYQLLVNSGSTIMTEPFEDFATKAQIVSIIAPVFAADGKEMIGAVGIDFSLDGLVKTIGSYQLGETGFYILTSKEGQVIYHPDKDMVNKKIADLTISQNMKDALSSSIEGFLSFTSNQSEVEGYVRKVGDTGWTVAAGLPVKEFYEGYRTITASMIGVFGVALLVVIVMILIISKMIVAPLKKLTKTANLIADGRLDISADVSSNDETGQMALALNRTVIQLNRYIGYIHEITQVLQVMADGTMQIELHQDYKGEFAPVKEALLTISQSLNRTLKIIQTSADEVGIGADQVSQGAQTLASGSAEQAATIEELSASIESMSDQAQQNLEQVKKAADSVQVSSQGLLKSNEFMEQLSSAMREISSSSDKINSITKVIEDIAFQTNILALNAAVEAARAGEAGKGFAVVADEVRSLAEKSAQAAGQTAAIIVHSSETVSKGEKLVAITAETLNDVAVSSGFVEKVIGEIEASSRSQAEAAIQMHQALSQVSSVVQSNAATAEESSASSEELAAQAQTLRDEVGKFKLS</sequence>
<dbReference type="OrthoDB" id="1109395at2"/>
<dbReference type="PANTHER" id="PTHR43531:SF14">
    <property type="entry name" value="METHYL-ACCEPTING CHEMOTAXIS PROTEIN I-RELATED"/>
    <property type="match status" value="1"/>
</dbReference>
<evidence type="ECO:0000256" key="6">
    <source>
        <dbReference type="ARBA" id="ARBA00023136"/>
    </source>
</evidence>
<dbReference type="SMART" id="SM00283">
    <property type="entry name" value="MA"/>
    <property type="match status" value="1"/>
</dbReference>
<keyword evidence="14" id="KW-1185">Reference proteome</keyword>
<keyword evidence="5 10" id="KW-1133">Transmembrane helix</keyword>
<keyword evidence="2" id="KW-1003">Cell membrane</keyword>
<feature type="domain" description="Methyl-accepting transducer" evidence="11">
    <location>
        <begin position="439"/>
        <end position="668"/>
    </location>
</feature>
<dbReference type="Gene3D" id="1.10.287.950">
    <property type="entry name" value="Methyl-accepting chemotaxis protein"/>
    <property type="match status" value="1"/>
</dbReference>
<feature type="coiled-coil region" evidence="9">
    <location>
        <begin position="468"/>
        <end position="499"/>
    </location>
</feature>
<comment type="similarity">
    <text evidence="7">Belongs to the methyl-accepting chemotaxis (MCP) protein family.</text>
</comment>
<dbReference type="EMBL" id="PTJA01000012">
    <property type="protein sequence ID" value="PPK78843.1"/>
    <property type="molecule type" value="Genomic_DNA"/>
</dbReference>
<dbReference type="CDD" id="cd06225">
    <property type="entry name" value="HAMP"/>
    <property type="match status" value="1"/>
</dbReference>
<evidence type="ECO:0000256" key="1">
    <source>
        <dbReference type="ARBA" id="ARBA00004651"/>
    </source>
</evidence>
<dbReference type="GO" id="GO:0004888">
    <property type="term" value="F:transmembrane signaling receptor activity"/>
    <property type="evidence" value="ECO:0007669"/>
    <property type="project" value="InterPro"/>
</dbReference>
<keyword evidence="3" id="KW-0488">Methylation</keyword>
<comment type="caution">
    <text evidence="13">The sequence shown here is derived from an EMBL/GenBank/DDBJ whole genome shotgun (WGS) entry which is preliminary data.</text>
</comment>
<evidence type="ECO:0000256" key="10">
    <source>
        <dbReference type="SAM" id="Phobius"/>
    </source>
</evidence>
<dbReference type="PANTHER" id="PTHR43531">
    <property type="entry name" value="PROTEIN ICFG"/>
    <property type="match status" value="1"/>
</dbReference>
<dbReference type="GO" id="GO:0006935">
    <property type="term" value="P:chemotaxis"/>
    <property type="evidence" value="ECO:0007669"/>
    <property type="project" value="UniProtKB-KW"/>
</dbReference>
<evidence type="ECO:0000256" key="3">
    <source>
        <dbReference type="ARBA" id="ARBA00022481"/>
    </source>
</evidence>
<feature type="transmembrane region" description="Helical" evidence="10">
    <location>
        <begin position="310"/>
        <end position="332"/>
    </location>
</feature>
<evidence type="ECO:0000256" key="5">
    <source>
        <dbReference type="ARBA" id="ARBA00022989"/>
    </source>
</evidence>
<dbReference type="Gene3D" id="6.10.340.10">
    <property type="match status" value="1"/>
</dbReference>
<keyword evidence="8" id="KW-0807">Transducer</keyword>
<dbReference type="InterPro" id="IPR003660">
    <property type="entry name" value="HAMP_dom"/>
</dbReference>
<evidence type="ECO:0000259" key="11">
    <source>
        <dbReference type="PROSITE" id="PS50111"/>
    </source>
</evidence>
<dbReference type="Pfam" id="PF00672">
    <property type="entry name" value="HAMP"/>
    <property type="match status" value="1"/>
</dbReference>
<dbReference type="AlphaFoldDB" id="A0A2S6HN95"/>
<keyword evidence="4 10" id="KW-0812">Transmembrane</keyword>
<dbReference type="GO" id="GO:0007165">
    <property type="term" value="P:signal transduction"/>
    <property type="evidence" value="ECO:0007669"/>
    <property type="project" value="UniProtKB-KW"/>
</dbReference>
<comment type="subcellular location">
    <subcellularLocation>
        <location evidence="1">Cell membrane</location>
        <topology evidence="1">Multi-pass membrane protein</topology>
    </subcellularLocation>
</comment>
<feature type="domain" description="HAMP" evidence="12">
    <location>
        <begin position="334"/>
        <end position="386"/>
    </location>
</feature>
<evidence type="ECO:0000259" key="12">
    <source>
        <dbReference type="PROSITE" id="PS50885"/>
    </source>
</evidence>
<proteinExistence type="inferred from homology"/>
<dbReference type="PROSITE" id="PS50885">
    <property type="entry name" value="HAMP"/>
    <property type="match status" value="1"/>
</dbReference>
<dbReference type="InterPro" id="IPR004090">
    <property type="entry name" value="Chemotax_Me-accpt_rcpt"/>
</dbReference>
<evidence type="ECO:0000313" key="14">
    <source>
        <dbReference type="Proteomes" id="UP000237749"/>
    </source>
</evidence>
<dbReference type="SMART" id="SM00304">
    <property type="entry name" value="HAMP"/>
    <property type="match status" value="2"/>
</dbReference>
<evidence type="ECO:0000256" key="4">
    <source>
        <dbReference type="ARBA" id="ARBA00022692"/>
    </source>
</evidence>
<protein>
    <submittedName>
        <fullName evidence="13">Methyl-accepting chemotaxis sensory transducer with Cache sensor</fullName>
    </submittedName>
</protein>
<dbReference type="Gene3D" id="3.30.450.20">
    <property type="entry name" value="PAS domain"/>
    <property type="match status" value="2"/>
</dbReference>
<evidence type="ECO:0000313" key="13">
    <source>
        <dbReference type="EMBL" id="PPK78843.1"/>
    </source>
</evidence>
<keyword evidence="6 10" id="KW-0472">Membrane</keyword>
<evidence type="ECO:0000256" key="8">
    <source>
        <dbReference type="PROSITE-ProRule" id="PRU00284"/>
    </source>
</evidence>
<reference evidence="13 14" key="1">
    <citation type="submission" date="2018-02" db="EMBL/GenBank/DDBJ databases">
        <title>Genomic Encyclopedia of Archaeal and Bacterial Type Strains, Phase II (KMG-II): from individual species to whole genera.</title>
        <authorList>
            <person name="Goeker M."/>
        </authorList>
    </citation>
    <scope>NUCLEOTIDE SEQUENCE [LARGE SCALE GENOMIC DNA]</scope>
    <source>
        <strain evidence="13 14">DSM 3808</strain>
    </source>
</reference>
<dbReference type="InterPro" id="IPR004089">
    <property type="entry name" value="MCPsignal_dom"/>
</dbReference>
<dbReference type="SUPFAM" id="SSF58104">
    <property type="entry name" value="Methyl-accepting chemotaxis protein (MCP) signaling domain"/>
    <property type="match status" value="1"/>
</dbReference>
<dbReference type="GO" id="GO:0005886">
    <property type="term" value="C:plasma membrane"/>
    <property type="evidence" value="ECO:0007669"/>
    <property type="project" value="UniProtKB-SubCell"/>
</dbReference>
<dbReference type="PROSITE" id="PS50111">
    <property type="entry name" value="CHEMOTAXIS_TRANSDUC_2"/>
    <property type="match status" value="1"/>
</dbReference>
<name>A0A2S6HN95_9FIRM</name>
<dbReference type="InterPro" id="IPR029151">
    <property type="entry name" value="Sensor-like_sf"/>
</dbReference>
<dbReference type="InterPro" id="IPR033479">
    <property type="entry name" value="dCache_1"/>
</dbReference>
<organism evidence="13 14">
    <name type="scientific">Lacrimispora xylanisolvens</name>
    <dbReference type="NCBI Taxonomy" id="384636"/>
    <lineage>
        <taxon>Bacteria</taxon>
        <taxon>Bacillati</taxon>
        <taxon>Bacillota</taxon>
        <taxon>Clostridia</taxon>
        <taxon>Lachnospirales</taxon>
        <taxon>Lachnospiraceae</taxon>
        <taxon>Lacrimispora</taxon>
    </lineage>
</organism>
<gene>
    <name evidence="13" type="ORF">BXY41_1122</name>
</gene>
<dbReference type="CDD" id="cd12913">
    <property type="entry name" value="PDC1_MCP_like"/>
    <property type="match status" value="1"/>
</dbReference>
<feature type="transmembrane region" description="Helical" evidence="10">
    <location>
        <begin position="21"/>
        <end position="48"/>
    </location>
</feature>
<keyword evidence="9" id="KW-0175">Coiled coil</keyword>